<accession>A0ABN2CN62</accession>
<reference evidence="1 2" key="1">
    <citation type="journal article" date="2019" name="Int. J. Syst. Evol. Microbiol.">
        <title>The Global Catalogue of Microorganisms (GCM) 10K type strain sequencing project: providing services to taxonomists for standard genome sequencing and annotation.</title>
        <authorList>
            <consortium name="The Broad Institute Genomics Platform"/>
            <consortium name="The Broad Institute Genome Sequencing Center for Infectious Disease"/>
            <person name="Wu L."/>
            <person name="Ma J."/>
        </authorList>
    </citation>
    <scope>NUCLEOTIDE SEQUENCE [LARGE SCALE GENOMIC DNA]</scope>
    <source>
        <strain evidence="1 2">JCM 14303</strain>
    </source>
</reference>
<dbReference type="EMBL" id="BAAANC010000005">
    <property type="protein sequence ID" value="GAA1559788.1"/>
    <property type="molecule type" value="Genomic_DNA"/>
</dbReference>
<proteinExistence type="predicted"/>
<evidence type="ECO:0000313" key="2">
    <source>
        <dbReference type="Proteomes" id="UP001500363"/>
    </source>
</evidence>
<gene>
    <name evidence="1" type="ORF">GCM10009741_76130</name>
</gene>
<comment type="caution">
    <text evidence="1">The sequence shown here is derived from an EMBL/GenBank/DDBJ whole genome shotgun (WGS) entry which is preliminary data.</text>
</comment>
<protein>
    <submittedName>
        <fullName evidence="1">Uncharacterized protein</fullName>
    </submittedName>
</protein>
<keyword evidence="2" id="KW-1185">Reference proteome</keyword>
<dbReference type="Proteomes" id="UP001500363">
    <property type="component" value="Unassembled WGS sequence"/>
</dbReference>
<sequence>MVSEQPGRSGAEFGDVLAVHLRDKRAARFEVAVQRADCHTGPTRDHFDVGIVGGEECFPCRAQQGFAVTAGIGAQWA</sequence>
<evidence type="ECO:0000313" key="1">
    <source>
        <dbReference type="EMBL" id="GAA1559788.1"/>
    </source>
</evidence>
<name>A0ABN2CN62_9ACTN</name>
<organism evidence="1 2">
    <name type="scientific">Kribbella lupini</name>
    <dbReference type="NCBI Taxonomy" id="291602"/>
    <lineage>
        <taxon>Bacteria</taxon>
        <taxon>Bacillati</taxon>
        <taxon>Actinomycetota</taxon>
        <taxon>Actinomycetes</taxon>
        <taxon>Propionibacteriales</taxon>
        <taxon>Kribbellaceae</taxon>
        <taxon>Kribbella</taxon>
    </lineage>
</organism>